<evidence type="ECO:0000259" key="1">
    <source>
        <dbReference type="PROSITE" id="PS51729"/>
    </source>
</evidence>
<dbReference type="EMBL" id="NPDZ01000016">
    <property type="protein sequence ID" value="PJZ71896.1"/>
    <property type="molecule type" value="Genomic_DNA"/>
</dbReference>
<name>A0A2M9ZIL3_9LEPT</name>
<sequence length="93" mass="10674">MNSILHDPQAKKFYTKLDSGLEAHVLYQDEENGVWNIYSTYVPPELRGHGIASDLVHAILEKAKSESKQIIPTCSYVQTFLKRNPEYSFMVNE</sequence>
<accession>A0A2M9ZIL3</accession>
<dbReference type="PROSITE" id="PS51729">
    <property type="entry name" value="GNAT_YJDJ"/>
    <property type="match status" value="1"/>
</dbReference>
<dbReference type="CDD" id="cd04301">
    <property type="entry name" value="NAT_SF"/>
    <property type="match status" value="1"/>
</dbReference>
<evidence type="ECO:0000313" key="4">
    <source>
        <dbReference type="Proteomes" id="UP000231962"/>
    </source>
</evidence>
<proteinExistence type="predicted"/>
<dbReference type="AlphaFoldDB" id="A0A2M9ZIL3"/>
<protein>
    <submittedName>
        <fullName evidence="3">GNAT family N-acetyltransferase</fullName>
    </submittedName>
</protein>
<dbReference type="SUPFAM" id="SSF55729">
    <property type="entry name" value="Acyl-CoA N-acyltransferases (Nat)"/>
    <property type="match status" value="1"/>
</dbReference>
<keyword evidence="3" id="KW-0808">Transferase</keyword>
<dbReference type="InterPro" id="IPR045057">
    <property type="entry name" value="Gcn5-rel_NAT"/>
</dbReference>
<dbReference type="OrthoDB" id="9793389at2"/>
<evidence type="ECO:0000313" key="5">
    <source>
        <dbReference type="Proteomes" id="UP000231990"/>
    </source>
</evidence>
<evidence type="ECO:0000313" key="3">
    <source>
        <dbReference type="EMBL" id="PJZ71896.1"/>
    </source>
</evidence>
<dbReference type="Pfam" id="PF14542">
    <property type="entry name" value="Acetyltransf_CG"/>
    <property type="match status" value="1"/>
</dbReference>
<evidence type="ECO:0000313" key="2">
    <source>
        <dbReference type="EMBL" id="PJZ68476.1"/>
    </source>
</evidence>
<dbReference type="Gene3D" id="3.40.630.30">
    <property type="match status" value="1"/>
</dbReference>
<dbReference type="GO" id="GO:0016740">
    <property type="term" value="F:transferase activity"/>
    <property type="evidence" value="ECO:0007669"/>
    <property type="project" value="UniProtKB-KW"/>
</dbReference>
<dbReference type="RefSeq" id="WP_100715101.1">
    <property type="nucleotide sequence ID" value="NZ_NPDY01000022.1"/>
</dbReference>
<reference evidence="4 5" key="1">
    <citation type="submission" date="2017-07" db="EMBL/GenBank/DDBJ databases">
        <title>Leptospira spp. isolated from tropical soils.</title>
        <authorList>
            <person name="Thibeaux R."/>
            <person name="Iraola G."/>
            <person name="Ferres I."/>
            <person name="Bierque E."/>
            <person name="Girault D."/>
            <person name="Soupe-Gilbert M.-E."/>
            <person name="Picardeau M."/>
            <person name="Goarant C."/>
        </authorList>
    </citation>
    <scope>NUCLEOTIDE SEQUENCE [LARGE SCALE GENOMIC DNA]</scope>
    <source>
        <strain evidence="3 5">FH1-B-B1</strain>
        <strain evidence="2 4">FH1-B-C1</strain>
    </source>
</reference>
<dbReference type="InterPro" id="IPR016181">
    <property type="entry name" value="Acyl_CoA_acyltransferase"/>
</dbReference>
<dbReference type="PANTHER" id="PTHR31435">
    <property type="entry name" value="PROTEIN NATD1"/>
    <property type="match status" value="1"/>
</dbReference>
<organism evidence="3 5">
    <name type="scientific">Leptospira perolatii</name>
    <dbReference type="NCBI Taxonomy" id="2023191"/>
    <lineage>
        <taxon>Bacteria</taxon>
        <taxon>Pseudomonadati</taxon>
        <taxon>Spirochaetota</taxon>
        <taxon>Spirochaetia</taxon>
        <taxon>Leptospirales</taxon>
        <taxon>Leptospiraceae</taxon>
        <taxon>Leptospira</taxon>
    </lineage>
</organism>
<feature type="domain" description="N-acetyltransferase" evidence="1">
    <location>
        <begin position="5"/>
        <end position="92"/>
    </location>
</feature>
<dbReference type="Proteomes" id="UP000231990">
    <property type="component" value="Unassembled WGS sequence"/>
</dbReference>
<gene>
    <name evidence="2" type="ORF">CH360_16185</name>
    <name evidence="3" type="ORF">CH373_16815</name>
</gene>
<dbReference type="Proteomes" id="UP000231962">
    <property type="component" value="Unassembled WGS sequence"/>
</dbReference>
<dbReference type="EMBL" id="NPDY01000022">
    <property type="protein sequence ID" value="PJZ68476.1"/>
    <property type="molecule type" value="Genomic_DNA"/>
</dbReference>
<dbReference type="PANTHER" id="PTHR31435:SF9">
    <property type="entry name" value="PROTEIN NATD1"/>
    <property type="match status" value="1"/>
</dbReference>
<keyword evidence="4" id="KW-1185">Reference proteome</keyword>
<dbReference type="InterPro" id="IPR031165">
    <property type="entry name" value="GNAT_YJDJ"/>
</dbReference>
<comment type="caution">
    <text evidence="3">The sequence shown here is derived from an EMBL/GenBank/DDBJ whole genome shotgun (WGS) entry which is preliminary data.</text>
</comment>